<dbReference type="Proteomes" id="UP001139347">
    <property type="component" value="Unassembled WGS sequence"/>
</dbReference>
<keyword evidence="4" id="KW-1185">Reference proteome</keyword>
<evidence type="ECO:0000256" key="1">
    <source>
        <dbReference type="ARBA" id="ARBA00022729"/>
    </source>
</evidence>
<dbReference type="Gene3D" id="3.40.190.10">
    <property type="entry name" value="Periplasmic binding protein-like II"/>
    <property type="match status" value="2"/>
</dbReference>
<organism evidence="3 4">
    <name type="scientific">Paenibacillus mangrovi</name>
    <dbReference type="NCBI Taxonomy" id="2931978"/>
    <lineage>
        <taxon>Bacteria</taxon>
        <taxon>Bacillati</taxon>
        <taxon>Bacillota</taxon>
        <taxon>Bacilli</taxon>
        <taxon>Bacillales</taxon>
        <taxon>Paenibacillaceae</taxon>
        <taxon>Paenibacillus</taxon>
    </lineage>
</organism>
<feature type="chain" id="PRO_5040851643" evidence="2">
    <location>
        <begin position="21"/>
        <end position="546"/>
    </location>
</feature>
<proteinExistence type="predicted"/>
<name>A0A9X1WSD3_9BACL</name>
<reference evidence="3" key="1">
    <citation type="submission" date="2022-04" db="EMBL/GenBank/DDBJ databases">
        <title>Paenibacillus mangrovi sp. nov., a novel endophytic bacterium isolated from bark of Kandelia candel.</title>
        <authorList>
            <person name="Tuo L."/>
        </authorList>
    </citation>
    <scope>NUCLEOTIDE SEQUENCE</scope>
    <source>
        <strain evidence="3">KQZ6P-2</strain>
    </source>
</reference>
<dbReference type="EMBL" id="JALIRP010000001">
    <property type="protein sequence ID" value="MCJ8010849.1"/>
    <property type="molecule type" value="Genomic_DNA"/>
</dbReference>
<dbReference type="AlphaFoldDB" id="A0A9X1WSD3"/>
<dbReference type="InterPro" id="IPR050490">
    <property type="entry name" value="Bact_solute-bd_prot1"/>
</dbReference>
<keyword evidence="1 2" id="KW-0732">Signal</keyword>
<accession>A0A9X1WSD3</accession>
<comment type="caution">
    <text evidence="3">The sequence shown here is derived from an EMBL/GenBank/DDBJ whole genome shotgun (WGS) entry which is preliminary data.</text>
</comment>
<dbReference type="PROSITE" id="PS51257">
    <property type="entry name" value="PROKAR_LIPOPROTEIN"/>
    <property type="match status" value="1"/>
</dbReference>
<dbReference type="SUPFAM" id="SSF53850">
    <property type="entry name" value="Periplasmic binding protein-like II"/>
    <property type="match status" value="1"/>
</dbReference>
<dbReference type="PANTHER" id="PTHR43649:SF33">
    <property type="entry name" value="POLYGALACTURONAN_RHAMNOGALACTURONAN-BINDING PROTEIN YTCQ"/>
    <property type="match status" value="1"/>
</dbReference>
<dbReference type="CDD" id="cd13580">
    <property type="entry name" value="PBP2_AlgQ_like_1"/>
    <property type="match status" value="1"/>
</dbReference>
<gene>
    <name evidence="3" type="ORF">MUG84_03700</name>
</gene>
<feature type="signal peptide" evidence="2">
    <location>
        <begin position="1"/>
        <end position="20"/>
    </location>
</feature>
<dbReference type="RefSeq" id="WP_244720179.1">
    <property type="nucleotide sequence ID" value="NZ_JALIRP010000001.1"/>
</dbReference>
<evidence type="ECO:0000313" key="3">
    <source>
        <dbReference type="EMBL" id="MCJ8010849.1"/>
    </source>
</evidence>
<protein>
    <submittedName>
        <fullName evidence="3">Extracellular solute-binding protein</fullName>
    </submittedName>
</protein>
<sequence length="546" mass="60881">MNKKTALFIVALLCILTACKGSGTLDTDSAKAYQELLPFERYEHPVMLSVGAGVDPNYKTYTGETPANNPWIKAIQETLNVHVNIAWIVTNQNMEQKVDLTIASNTLPDAMVVTPSQLSQMVKADELADLTTAYNDYASPVMKSIMDSTNGAAMSQVTFNGQILALPSVAPEDISMLWIRKDWLDQLGLQPPATLDELEATARAFVERDPDGNGKADTIGIAAGVPLYDDYHAGPGSFNLNPIFSAYNAYPGFWLKDAQEKPVYGSIQSETKAALEKLRDMYANGLIDREMGIRDSAAEVVINGKAGMFFAPFSGGYWPVPEALKNNPRANWQAYALPLDADGKFNAKVFQPTKSFIVVRKGYKHPEAVVKVTNLILRDEYLYGIDFQPLRNTLAPHDEIPATVRALQAVLSGERNPEDFDDKVEYTLLNNDVYTIKNTKLAPYSSTDIQYWDARDPNFKRAYSLLVGGRNLLDPNLNKVHSIYESQTGTIENQWRHLINTEMELFTQIIMGAAPLEAFDEWVEDWKRQGGDLMTTKVELELNRQK</sequence>
<dbReference type="PANTHER" id="PTHR43649">
    <property type="entry name" value="ARABINOSE-BINDING PROTEIN-RELATED"/>
    <property type="match status" value="1"/>
</dbReference>
<evidence type="ECO:0000256" key="2">
    <source>
        <dbReference type="SAM" id="SignalP"/>
    </source>
</evidence>
<evidence type="ECO:0000313" key="4">
    <source>
        <dbReference type="Proteomes" id="UP001139347"/>
    </source>
</evidence>